<protein>
    <submittedName>
        <fullName evidence="1">Uncharacterized protein</fullName>
    </submittedName>
</protein>
<evidence type="ECO:0000313" key="2">
    <source>
        <dbReference type="Proteomes" id="UP000828048"/>
    </source>
</evidence>
<name>A0ACB7X2V5_9ERIC</name>
<accession>A0ACB7X2V5</accession>
<evidence type="ECO:0000313" key="1">
    <source>
        <dbReference type="EMBL" id="KAH7835092.1"/>
    </source>
</evidence>
<sequence>MMDFLLTLNYKLNMHCLGSFSYTLIKSLSLLPKGMSFIQQEKLFSSENRTEASLGKKLKNDMLPKIEKVASFMIESLSPILLVDLVMETNKVCEDLIFNHLKQHFPSHKMIDPLDGSKTVFPFAFCFYWSSNRKNPHNWCGLQPNHE</sequence>
<dbReference type="Proteomes" id="UP000828048">
    <property type="component" value="Chromosome 2"/>
</dbReference>
<reference evidence="1 2" key="1">
    <citation type="journal article" date="2021" name="Hortic Res">
        <title>High-quality reference genome and annotation aids understanding of berry development for evergreen blueberry (Vaccinium darrowii).</title>
        <authorList>
            <person name="Yu J."/>
            <person name="Hulse-Kemp A.M."/>
            <person name="Babiker E."/>
            <person name="Staton M."/>
        </authorList>
    </citation>
    <scope>NUCLEOTIDE SEQUENCE [LARGE SCALE GENOMIC DNA]</scope>
    <source>
        <strain evidence="2">cv. NJ 8807/NJ 8810</strain>
        <tissue evidence="1">Young leaf</tissue>
    </source>
</reference>
<gene>
    <name evidence="1" type="ORF">Vadar_022803</name>
</gene>
<organism evidence="1 2">
    <name type="scientific">Vaccinium darrowii</name>
    <dbReference type="NCBI Taxonomy" id="229202"/>
    <lineage>
        <taxon>Eukaryota</taxon>
        <taxon>Viridiplantae</taxon>
        <taxon>Streptophyta</taxon>
        <taxon>Embryophyta</taxon>
        <taxon>Tracheophyta</taxon>
        <taxon>Spermatophyta</taxon>
        <taxon>Magnoliopsida</taxon>
        <taxon>eudicotyledons</taxon>
        <taxon>Gunneridae</taxon>
        <taxon>Pentapetalae</taxon>
        <taxon>asterids</taxon>
        <taxon>Ericales</taxon>
        <taxon>Ericaceae</taxon>
        <taxon>Vaccinioideae</taxon>
        <taxon>Vaccinieae</taxon>
        <taxon>Vaccinium</taxon>
    </lineage>
</organism>
<keyword evidence="2" id="KW-1185">Reference proteome</keyword>
<proteinExistence type="predicted"/>
<dbReference type="EMBL" id="CM037152">
    <property type="protein sequence ID" value="KAH7835092.1"/>
    <property type="molecule type" value="Genomic_DNA"/>
</dbReference>
<comment type="caution">
    <text evidence="1">The sequence shown here is derived from an EMBL/GenBank/DDBJ whole genome shotgun (WGS) entry which is preliminary data.</text>
</comment>